<reference evidence="2" key="1">
    <citation type="submission" date="2019-12" db="EMBL/GenBank/DDBJ databases">
        <title>Genome sequencing and annotation of Brassica cretica.</title>
        <authorList>
            <person name="Studholme D.J."/>
            <person name="Sarris P.F."/>
        </authorList>
    </citation>
    <scope>NUCLEOTIDE SEQUENCE</scope>
    <source>
        <strain evidence="2">PFS-001/15</strain>
        <tissue evidence="2">Leaf</tissue>
    </source>
</reference>
<organism evidence="2 3">
    <name type="scientific">Brassica cretica</name>
    <name type="common">Mustard</name>
    <dbReference type="NCBI Taxonomy" id="69181"/>
    <lineage>
        <taxon>Eukaryota</taxon>
        <taxon>Viridiplantae</taxon>
        <taxon>Streptophyta</taxon>
        <taxon>Embryophyta</taxon>
        <taxon>Tracheophyta</taxon>
        <taxon>Spermatophyta</taxon>
        <taxon>Magnoliopsida</taxon>
        <taxon>eudicotyledons</taxon>
        <taxon>Gunneridae</taxon>
        <taxon>Pentapetalae</taxon>
        <taxon>rosids</taxon>
        <taxon>malvids</taxon>
        <taxon>Brassicales</taxon>
        <taxon>Brassicaceae</taxon>
        <taxon>Brassiceae</taxon>
        <taxon>Brassica</taxon>
    </lineage>
</organism>
<dbReference type="GO" id="GO:0046856">
    <property type="term" value="P:phosphatidylinositol dephosphorylation"/>
    <property type="evidence" value="ECO:0007669"/>
    <property type="project" value="TreeGrafter"/>
</dbReference>
<name>A0A8S9FUI0_BRACR</name>
<evidence type="ECO:0000259" key="1">
    <source>
        <dbReference type="PROSITE" id="PS50275"/>
    </source>
</evidence>
<dbReference type="PROSITE" id="PS50275">
    <property type="entry name" value="SAC"/>
    <property type="match status" value="1"/>
</dbReference>
<protein>
    <recommendedName>
        <fullName evidence="1">SAC domain-containing protein</fullName>
    </recommendedName>
</protein>
<gene>
    <name evidence="2" type="ORF">F2Q68_00019149</name>
</gene>
<dbReference type="EMBL" id="QGKW02002228">
    <property type="protein sequence ID" value="KAF2536106.1"/>
    <property type="molecule type" value="Genomic_DNA"/>
</dbReference>
<dbReference type="Pfam" id="PF02383">
    <property type="entry name" value="Syja_N"/>
    <property type="match status" value="1"/>
</dbReference>
<dbReference type="PANTHER" id="PTHR45662">
    <property type="entry name" value="PHOSPHATIDYLINOSITIDE PHOSPHATASE SAC1"/>
    <property type="match status" value="1"/>
</dbReference>
<feature type="domain" description="SAC" evidence="1">
    <location>
        <begin position="380"/>
        <end position="728"/>
    </location>
</feature>
<dbReference type="GO" id="GO:0005783">
    <property type="term" value="C:endoplasmic reticulum"/>
    <property type="evidence" value="ECO:0007669"/>
    <property type="project" value="TreeGrafter"/>
</dbReference>
<evidence type="ECO:0000313" key="3">
    <source>
        <dbReference type="Proteomes" id="UP000712281"/>
    </source>
</evidence>
<dbReference type="PANTHER" id="PTHR45662:SF2">
    <property type="entry name" value="PHOSPHATIDYLINOSITOL-3-PHOSPHATASE SAC1"/>
    <property type="match status" value="1"/>
</dbReference>
<dbReference type="GO" id="GO:0043812">
    <property type="term" value="F:phosphatidylinositol-4-phosphate phosphatase activity"/>
    <property type="evidence" value="ECO:0007669"/>
    <property type="project" value="TreeGrafter"/>
</dbReference>
<evidence type="ECO:0000313" key="2">
    <source>
        <dbReference type="EMBL" id="KAF2536106.1"/>
    </source>
</evidence>
<dbReference type="Proteomes" id="UP000712281">
    <property type="component" value="Unassembled WGS sequence"/>
</dbReference>
<dbReference type="InterPro" id="IPR002013">
    <property type="entry name" value="SAC_dom"/>
</dbReference>
<sequence length="738" mass="84219">MSPPTLDQLHTYHAQERVIFSKLVLMFSRSPSESLLIMATWFWLENFGFEEIFSTIFALPDQLIASFANEAVCCFRCIESVHPPNGFDQIPLTSRYLQKHISLPMIYKHRYTAIAGIKTFLTTICSRIFSDILTQVLPYSSPPFSVPGLHYSLIIPGFPHPTFGNINVMRPDVVDGANTFNSNSSFLFPKGLWEWNDHCIESENDRTMFITFSRGFPVSRAEVKELFTNRFGEKCVKKLGQIDQSSCVVLAMEAPLKHRLHSGLRLWEFPDQYVIEPTDGSAAPCLDISRLDGSMKLIDQVAECNSLRVPKIRSIFGVVGMLKLLAGSYLVVVTESESVGSFLGHAIFRINSLKVLPCDHSLKNSPEEQKKVETDFSRLLSVAERTNGLYFSYEINLTLSAQRLHDLGDESKSLPLWRQAEPRFLWNNYMLEVLIDNKLDQFLLPVIQGNILYSISSFSSISVLCRIMTIGRDIVDITLIARRCTRRNGTRMWRRGADPDGYVANFVESEQIVHMNGYTSSFVQIRGSMPFMWDQIVDLTYKPKFEIVQPEEAARIAERHILDLRKKYGSVLAVDLVNKHGGEGRLSERFAGAMQHINGDDVRYLHFDFHHICGHIHFERLAILYEQMEDFLDKNGYFLLNEKGEKMKEQSGIVRTNCIDCLDRTNVTQASFNNNMTSMIGRKMLELQLRRIGVFGAEEAISSHLNFDERYKILWANHGDDISIQYSGTPALKGDFVR</sequence>
<accession>A0A8S9FUI0</accession>
<dbReference type="AlphaFoldDB" id="A0A8S9FUI0"/>
<proteinExistence type="predicted"/>
<comment type="caution">
    <text evidence="2">The sequence shown here is derived from an EMBL/GenBank/DDBJ whole genome shotgun (WGS) entry which is preliminary data.</text>
</comment>